<keyword evidence="2" id="KW-0479">Metal-binding</keyword>
<dbReference type="InterPro" id="IPR014729">
    <property type="entry name" value="Rossmann-like_a/b/a_fold"/>
</dbReference>
<dbReference type="PANTHER" id="PTHR43311:SF1">
    <property type="entry name" value="GLUTAMYL-Q TRNA(ASP) SYNTHETASE"/>
    <property type="match status" value="1"/>
</dbReference>
<dbReference type="EMBL" id="JBHRTB010000010">
    <property type="protein sequence ID" value="MFC3143847.1"/>
    <property type="molecule type" value="Genomic_DNA"/>
</dbReference>
<gene>
    <name evidence="9" type="primary">gluQRS</name>
    <name evidence="9" type="ORF">ACFOGP_14090</name>
</gene>
<comment type="caution">
    <text evidence="9">The sequence shown here is derived from an EMBL/GenBank/DDBJ whole genome shotgun (WGS) entry which is preliminary data.</text>
</comment>
<evidence type="ECO:0000313" key="9">
    <source>
        <dbReference type="EMBL" id="MFC3143847.1"/>
    </source>
</evidence>
<dbReference type="InterPro" id="IPR001412">
    <property type="entry name" value="aa-tRNA-synth_I_CS"/>
</dbReference>
<evidence type="ECO:0000256" key="1">
    <source>
        <dbReference type="ARBA" id="ARBA00022598"/>
    </source>
</evidence>
<name>A0ABV7GXH9_9RHOB</name>
<dbReference type="PANTHER" id="PTHR43311">
    <property type="entry name" value="GLUTAMATE--TRNA LIGASE"/>
    <property type="match status" value="1"/>
</dbReference>
<dbReference type="RefSeq" id="WP_275631119.1">
    <property type="nucleotide sequence ID" value="NZ_JARGYD010000001.1"/>
</dbReference>
<evidence type="ECO:0000259" key="8">
    <source>
        <dbReference type="Pfam" id="PF00749"/>
    </source>
</evidence>
<dbReference type="GO" id="GO:0016874">
    <property type="term" value="F:ligase activity"/>
    <property type="evidence" value="ECO:0007669"/>
    <property type="project" value="UniProtKB-KW"/>
</dbReference>
<dbReference type="Proteomes" id="UP001595632">
    <property type="component" value="Unassembled WGS sequence"/>
</dbReference>
<keyword evidence="10" id="KW-1185">Reference proteome</keyword>
<dbReference type="PRINTS" id="PR00987">
    <property type="entry name" value="TRNASYNTHGLU"/>
</dbReference>
<dbReference type="PROSITE" id="PS00178">
    <property type="entry name" value="AA_TRNA_LIGASE_I"/>
    <property type="match status" value="1"/>
</dbReference>
<feature type="domain" description="Glutamyl/glutaminyl-tRNA synthetase class Ib catalytic" evidence="8">
    <location>
        <begin position="182"/>
        <end position="279"/>
    </location>
</feature>
<dbReference type="InterPro" id="IPR020058">
    <property type="entry name" value="Glu/Gln-tRNA-synth_Ib_cat-dom"/>
</dbReference>
<protein>
    <submittedName>
        <fullName evidence="9">tRNA glutamyl-Q(34) synthetase GluQRS</fullName>
        <ecNumber evidence="9">6.1.1.-</ecNumber>
    </submittedName>
</protein>
<keyword evidence="3 7" id="KW-0547">Nucleotide-binding</keyword>
<dbReference type="EC" id="6.1.1.-" evidence="9"/>
<keyword evidence="1 7" id="KW-0436">Ligase</keyword>
<reference evidence="10" key="1">
    <citation type="journal article" date="2019" name="Int. J. Syst. Evol. Microbiol.">
        <title>The Global Catalogue of Microorganisms (GCM) 10K type strain sequencing project: providing services to taxonomists for standard genome sequencing and annotation.</title>
        <authorList>
            <consortium name="The Broad Institute Genomics Platform"/>
            <consortium name="The Broad Institute Genome Sequencing Center for Infectious Disease"/>
            <person name="Wu L."/>
            <person name="Ma J."/>
        </authorList>
    </citation>
    <scope>NUCLEOTIDE SEQUENCE [LARGE SCALE GENOMIC DNA]</scope>
    <source>
        <strain evidence="10">KCTC 52366</strain>
    </source>
</reference>
<dbReference type="SUPFAM" id="SSF52374">
    <property type="entry name" value="Nucleotidylyl transferase"/>
    <property type="match status" value="1"/>
</dbReference>
<evidence type="ECO:0000256" key="3">
    <source>
        <dbReference type="ARBA" id="ARBA00022741"/>
    </source>
</evidence>
<evidence type="ECO:0000256" key="7">
    <source>
        <dbReference type="RuleBase" id="RU363037"/>
    </source>
</evidence>
<dbReference type="InterPro" id="IPR000924">
    <property type="entry name" value="Glu/Gln-tRNA-synth"/>
</dbReference>
<evidence type="ECO:0000256" key="5">
    <source>
        <dbReference type="ARBA" id="ARBA00022840"/>
    </source>
</evidence>
<accession>A0ABV7GXH9</accession>
<keyword evidence="6 7" id="KW-0030">Aminoacyl-tRNA synthetase</keyword>
<dbReference type="Gene3D" id="3.40.50.620">
    <property type="entry name" value="HUPs"/>
    <property type="match status" value="1"/>
</dbReference>
<comment type="similarity">
    <text evidence="7">Belongs to the class-I aminoacyl-tRNA synthetase family.</text>
</comment>
<keyword evidence="7" id="KW-0648">Protein biosynthesis</keyword>
<evidence type="ECO:0000256" key="6">
    <source>
        <dbReference type="ARBA" id="ARBA00023146"/>
    </source>
</evidence>
<feature type="domain" description="Glutamyl/glutaminyl-tRNA synthetase class Ib catalytic" evidence="8">
    <location>
        <begin position="4"/>
        <end position="107"/>
    </location>
</feature>
<dbReference type="NCBIfam" id="NF004315">
    <property type="entry name" value="PRK05710.1-4"/>
    <property type="match status" value="1"/>
</dbReference>
<sequence length="289" mass="31818">MTYVTRFAPSPTGPLHIGHAYSALTAFRRARAEGGSFLLRIEDIDRARSRDEYEQQIFEDLHWLGLDWPQPVMRQSDRMPAYRAALDRLIDMGLCYPCNCTRGDIRAALSAPQEGTPIEGPDGIIYPGTCRGRSMADAGPTDAIRLDMTRATAHLDALPAFRETGPLFGGVHPLVANDLIVQIGDVILARKDMGTSYHLSVVVDDAEQGITEVVRGADLFSATWIHVLLQALLGLPILQYYHHGLVRDDTGKRLAKRDDARSIRAYRDDGLSPDQVIEMAGLPVTPSAT</sequence>
<proteinExistence type="inferred from homology"/>
<dbReference type="Pfam" id="PF00749">
    <property type="entry name" value="tRNA-synt_1c"/>
    <property type="match status" value="2"/>
</dbReference>
<evidence type="ECO:0000256" key="4">
    <source>
        <dbReference type="ARBA" id="ARBA00022833"/>
    </source>
</evidence>
<keyword evidence="5 7" id="KW-0067">ATP-binding</keyword>
<keyword evidence="4" id="KW-0862">Zinc</keyword>
<dbReference type="InterPro" id="IPR049940">
    <property type="entry name" value="GluQ/Sye"/>
</dbReference>
<evidence type="ECO:0000313" key="10">
    <source>
        <dbReference type="Proteomes" id="UP001595632"/>
    </source>
</evidence>
<organism evidence="9 10">
    <name type="scientific">Psychromarinibacter halotolerans</name>
    <dbReference type="NCBI Taxonomy" id="1775175"/>
    <lineage>
        <taxon>Bacteria</taxon>
        <taxon>Pseudomonadati</taxon>
        <taxon>Pseudomonadota</taxon>
        <taxon>Alphaproteobacteria</taxon>
        <taxon>Rhodobacterales</taxon>
        <taxon>Paracoccaceae</taxon>
        <taxon>Psychromarinibacter</taxon>
    </lineage>
</organism>
<evidence type="ECO:0000256" key="2">
    <source>
        <dbReference type="ARBA" id="ARBA00022723"/>
    </source>
</evidence>